<feature type="compositionally biased region" description="Basic and acidic residues" evidence="1">
    <location>
        <begin position="34"/>
        <end position="46"/>
    </location>
</feature>
<organism evidence="2 3">
    <name type="scientific">Heterodermia speciosa</name>
    <dbReference type="NCBI Taxonomy" id="116794"/>
    <lineage>
        <taxon>Eukaryota</taxon>
        <taxon>Fungi</taxon>
        <taxon>Dikarya</taxon>
        <taxon>Ascomycota</taxon>
        <taxon>Pezizomycotina</taxon>
        <taxon>Lecanoromycetes</taxon>
        <taxon>OSLEUM clade</taxon>
        <taxon>Lecanoromycetidae</taxon>
        <taxon>Caliciales</taxon>
        <taxon>Physciaceae</taxon>
        <taxon>Heterodermia</taxon>
    </lineage>
</organism>
<accession>A0A8H3EZ00</accession>
<evidence type="ECO:0000313" key="3">
    <source>
        <dbReference type="Proteomes" id="UP000664521"/>
    </source>
</evidence>
<evidence type="ECO:0000256" key="1">
    <source>
        <dbReference type="SAM" id="MobiDB-lite"/>
    </source>
</evidence>
<feature type="region of interest" description="Disordered" evidence="1">
    <location>
        <begin position="1"/>
        <end position="111"/>
    </location>
</feature>
<dbReference type="AlphaFoldDB" id="A0A8H3EZ00"/>
<proteinExistence type="predicted"/>
<feature type="compositionally biased region" description="Basic and acidic residues" evidence="1">
    <location>
        <begin position="1"/>
        <end position="22"/>
    </location>
</feature>
<keyword evidence="3" id="KW-1185">Reference proteome</keyword>
<feature type="compositionally biased region" description="Polar residues" evidence="1">
    <location>
        <begin position="79"/>
        <end position="93"/>
    </location>
</feature>
<sequence length="263" mass="28901">MASKKDERHQLTKAAEKSESHPLRPSTGGGSTEKPLKRSVPEEHRHNTQAPVEKRAKQKGPTDAVKGITPVTKIGMDQASATQQLPQPESSHANAGPIVYPPPSDKSKSVSDPLVVDARAAVYWRKIALQMSRAPLRAGPPPYSRPIDPTDDELYIFVTALQSYLSLPEQSINRQGLAIMGDYLMQRDVLARLKGREDYIAIMRDTNLGPKLAALEQIALQALFGYLYKGLEEGKITVEDIGRWKKDDPPQQDPAAGHEPGKS</sequence>
<dbReference type="Proteomes" id="UP000664521">
    <property type="component" value="Unassembled WGS sequence"/>
</dbReference>
<name>A0A8H3EZ00_9LECA</name>
<feature type="region of interest" description="Disordered" evidence="1">
    <location>
        <begin position="242"/>
        <end position="263"/>
    </location>
</feature>
<gene>
    <name evidence="2" type="ORF">HETSPECPRED_002297</name>
</gene>
<evidence type="ECO:0000313" key="2">
    <source>
        <dbReference type="EMBL" id="CAF9915094.1"/>
    </source>
</evidence>
<reference evidence="2" key="1">
    <citation type="submission" date="2021-03" db="EMBL/GenBank/DDBJ databases">
        <authorList>
            <person name="Tagirdzhanova G."/>
        </authorList>
    </citation>
    <scope>NUCLEOTIDE SEQUENCE</scope>
</reference>
<dbReference type="OrthoDB" id="10650207at2759"/>
<dbReference type="EMBL" id="CAJPDS010000015">
    <property type="protein sequence ID" value="CAF9915094.1"/>
    <property type="molecule type" value="Genomic_DNA"/>
</dbReference>
<protein>
    <submittedName>
        <fullName evidence="2">Uncharacterized protein</fullName>
    </submittedName>
</protein>
<comment type="caution">
    <text evidence="2">The sequence shown here is derived from an EMBL/GenBank/DDBJ whole genome shotgun (WGS) entry which is preliminary data.</text>
</comment>